<evidence type="ECO:0000313" key="9">
    <source>
        <dbReference type="EMBL" id="CAL1583486.1"/>
    </source>
</evidence>
<comment type="subcellular location">
    <subcellularLocation>
        <location evidence="2">Cytoplasm</location>
    </subcellularLocation>
</comment>
<comment type="catalytic activity">
    <reaction evidence="1">
        <text>S-adenosyl-L-methionine + a thiopurine = S-adenosyl-L-homocysteine + a thiopurine S-methylether.</text>
        <dbReference type="EC" id="2.1.1.67"/>
    </reaction>
</comment>
<evidence type="ECO:0000256" key="2">
    <source>
        <dbReference type="ARBA" id="ARBA00004496"/>
    </source>
</evidence>
<dbReference type="FunFam" id="3.40.50.150:FF:000101">
    <property type="entry name" value="Thiopurine S-methyltransferase"/>
    <property type="match status" value="2"/>
</dbReference>
<reference evidence="9 10" key="1">
    <citation type="submission" date="2024-04" db="EMBL/GenBank/DDBJ databases">
        <authorList>
            <person name="Waldvogel A.-M."/>
            <person name="Schoenle A."/>
        </authorList>
    </citation>
    <scope>NUCLEOTIDE SEQUENCE [LARGE SCALE GENOMIC DNA]</scope>
</reference>
<dbReference type="AlphaFoldDB" id="A0AAV2K0Q9"/>
<dbReference type="EMBL" id="OZ035838">
    <property type="protein sequence ID" value="CAL1583486.1"/>
    <property type="molecule type" value="Genomic_DNA"/>
</dbReference>
<evidence type="ECO:0000256" key="1">
    <source>
        <dbReference type="ARBA" id="ARBA00000903"/>
    </source>
</evidence>
<comment type="similarity">
    <text evidence="3">Belongs to the class I-like SAM-binding methyltransferase superfamily. TPMT family.</text>
</comment>
<evidence type="ECO:0000313" key="10">
    <source>
        <dbReference type="Proteomes" id="UP001497482"/>
    </source>
</evidence>
<evidence type="ECO:0000256" key="3">
    <source>
        <dbReference type="ARBA" id="ARBA00008145"/>
    </source>
</evidence>
<dbReference type="HAMAP" id="MF_00812">
    <property type="entry name" value="Thiopur_methtran"/>
    <property type="match status" value="1"/>
</dbReference>
<name>A0AAV2K0Q9_KNICA</name>
<evidence type="ECO:0000256" key="8">
    <source>
        <dbReference type="ARBA" id="ARBA00022691"/>
    </source>
</evidence>
<dbReference type="PANTHER" id="PTHR10259:SF11">
    <property type="entry name" value="THIOPURINE S-METHYLTRANSFERASE"/>
    <property type="match status" value="1"/>
</dbReference>
<dbReference type="GO" id="GO:0008119">
    <property type="term" value="F:thiopurine S-methyltransferase activity"/>
    <property type="evidence" value="ECO:0007669"/>
    <property type="project" value="UniProtKB-EC"/>
</dbReference>
<accession>A0AAV2K0Q9</accession>
<protein>
    <recommendedName>
        <fullName evidence="4">thiopurine S-methyltransferase</fullName>
        <ecNumber evidence="4">2.1.1.67</ecNumber>
    </recommendedName>
</protein>
<proteinExistence type="inferred from homology"/>
<dbReference type="InterPro" id="IPR029063">
    <property type="entry name" value="SAM-dependent_MTases_sf"/>
</dbReference>
<dbReference type="EC" id="2.1.1.67" evidence="4"/>
<dbReference type="InterPro" id="IPR008854">
    <property type="entry name" value="TPMT"/>
</dbReference>
<keyword evidence="8" id="KW-0949">S-adenosyl-L-methionine</keyword>
<dbReference type="InterPro" id="IPR025835">
    <property type="entry name" value="Thiopurine_S-MeTrfase"/>
</dbReference>
<dbReference type="Gene3D" id="3.40.50.150">
    <property type="entry name" value="Vaccinia Virus protein VP39"/>
    <property type="match status" value="2"/>
</dbReference>
<keyword evidence="7" id="KW-0808">Transferase</keyword>
<dbReference type="PROSITE" id="PS51585">
    <property type="entry name" value="SAM_MT_TPMT"/>
    <property type="match status" value="2"/>
</dbReference>
<dbReference type="GO" id="GO:0032259">
    <property type="term" value="P:methylation"/>
    <property type="evidence" value="ECO:0007669"/>
    <property type="project" value="UniProtKB-KW"/>
</dbReference>
<gene>
    <name evidence="9" type="ORF">KC01_LOCUS13952</name>
</gene>
<dbReference type="Proteomes" id="UP001497482">
    <property type="component" value="Chromosome 16"/>
</dbReference>
<dbReference type="PANTHER" id="PTHR10259">
    <property type="entry name" value="THIOPURINE S-METHYLTRANSFERASE"/>
    <property type="match status" value="1"/>
</dbReference>
<keyword evidence="5" id="KW-0963">Cytoplasm</keyword>
<keyword evidence="6" id="KW-0489">Methyltransferase</keyword>
<evidence type="ECO:0000256" key="6">
    <source>
        <dbReference type="ARBA" id="ARBA00022603"/>
    </source>
</evidence>
<evidence type="ECO:0000256" key="7">
    <source>
        <dbReference type="ARBA" id="ARBA00022679"/>
    </source>
</evidence>
<evidence type="ECO:0000256" key="5">
    <source>
        <dbReference type="ARBA" id="ARBA00022490"/>
    </source>
</evidence>
<dbReference type="Pfam" id="PF05724">
    <property type="entry name" value="TPMT"/>
    <property type="match status" value="2"/>
</dbReference>
<sequence length="692" mass="78527">MSSAQPTVHLPSRTELSACPAPTLSQVLGVHQKEVILRFGLVPVTRVGGYDAVIYEKKKGIPVSDQADEVLSKLTGRARDVVRVGIRSNARKLLLLSRVLLMQSHHKLLLWLRLLRCWQRVHLTVWTEYLPSSNVYFLISHSSLNMSQERSMLSAQEQRVMQLEEWEERWQQEKIGFHQLAVHKMLENNIDKVVAGRTRVKFFFPLCGKAVDMKWLSDSGHSVVGVEQSEKGIRQFFEESNMSFSEEPVPNVPGAKVFRNSEKSVSLYNCDIYKFSSSLEGQFGAIWDRGAFVAINPKDREKYAALMVSLMAPDCRYLLDTLLYNPQLYQGPPFFVPDEQLLALFGPSCDIELVQEADALNERAKNWGLDSLTEKVHMLLRCQGFPFDPPLSLWCLMSVACTVVETEQGVATDTNSCVIVTALPPVRQRERDTVQKLKKVKQQQSVFIRLQGIPTAPSVMLAAQQNKVMALTDWDRMWQRGRPGFHQTTVNRLLEINIDKVVAGRTGVRFFFPLCGKAVDMKWLADAGHSVVGVEFAEKACRQFFEENHMSFTEDSVPTIPGAKVFRNTEKTVTLYQCNIYSFNSSLEGQFGAIWDRGALVAINPKDREKYAALLTSLMAPDCRFLLDTLIYNPEKYSGPPFFVPDEQVHSLFGSVCDIQELQKEDALTEDFKSWGMDYLMEKIHLLVCNKS</sequence>
<organism evidence="9 10">
    <name type="scientific">Knipowitschia caucasica</name>
    <name type="common">Caucasian dwarf goby</name>
    <name type="synonym">Pomatoschistus caucasicus</name>
    <dbReference type="NCBI Taxonomy" id="637954"/>
    <lineage>
        <taxon>Eukaryota</taxon>
        <taxon>Metazoa</taxon>
        <taxon>Chordata</taxon>
        <taxon>Craniata</taxon>
        <taxon>Vertebrata</taxon>
        <taxon>Euteleostomi</taxon>
        <taxon>Actinopterygii</taxon>
        <taxon>Neopterygii</taxon>
        <taxon>Teleostei</taxon>
        <taxon>Neoteleostei</taxon>
        <taxon>Acanthomorphata</taxon>
        <taxon>Gobiaria</taxon>
        <taxon>Gobiiformes</taxon>
        <taxon>Gobioidei</taxon>
        <taxon>Gobiidae</taxon>
        <taxon>Gobiinae</taxon>
        <taxon>Knipowitschia</taxon>
    </lineage>
</organism>
<evidence type="ECO:0000256" key="4">
    <source>
        <dbReference type="ARBA" id="ARBA00011905"/>
    </source>
</evidence>
<keyword evidence="10" id="KW-1185">Reference proteome</keyword>
<dbReference type="SUPFAM" id="SSF53335">
    <property type="entry name" value="S-adenosyl-L-methionine-dependent methyltransferases"/>
    <property type="match status" value="2"/>
</dbReference>
<dbReference type="GO" id="GO:0005737">
    <property type="term" value="C:cytoplasm"/>
    <property type="evidence" value="ECO:0007669"/>
    <property type="project" value="UniProtKB-SubCell"/>
</dbReference>